<keyword evidence="2" id="KW-0812">Transmembrane</keyword>
<dbReference type="GO" id="GO:0016020">
    <property type="term" value="C:membrane"/>
    <property type="evidence" value="ECO:0007669"/>
    <property type="project" value="GOC"/>
</dbReference>
<accession>A0A1B7NZA7</accession>
<dbReference type="InterPro" id="IPR033308">
    <property type="entry name" value="PGAP5/Cdc1/Ted1"/>
</dbReference>
<evidence type="ECO:0000256" key="1">
    <source>
        <dbReference type="ARBA" id="ARBA00023136"/>
    </source>
</evidence>
<gene>
    <name evidence="3" type="ORF">ACJ72_03718</name>
</gene>
<dbReference type="GO" id="GO:0006506">
    <property type="term" value="P:GPI anchor biosynthetic process"/>
    <property type="evidence" value="ECO:0007669"/>
    <property type="project" value="InterPro"/>
</dbReference>
<keyword evidence="2" id="KW-1133">Transmembrane helix</keyword>
<evidence type="ECO:0008006" key="5">
    <source>
        <dbReference type="Google" id="ProtNLM"/>
    </source>
</evidence>
<sequence length="581" mass="65595">MSLQTTLRRLLSILVPISIISTVYLYLYPILHGCNFPPITSSPSNSTPPPAVLNTLRQHVSIPYVHTSNYTQTAPFRLLVLADPQLEGDTSLPKRNDTLLRRFAGYREAITTAESWPGVLSATLGTFRDTLLVDIPRALLAVRKRIDLFGNDFYLAHIYRSLHWWSKPTHVTVLGDLIGSQWVTDGEFEWRAWRYWNRVFGSGVRVDDEITVTGSEGVHGTDVKVVEDLLDMQGDDSTSSAGSWENRIINIVGNHDVGYAGDITDARMDRFHKAFGRANWDIRFQYHAVSQDNTTTSTEGTQSVTTNAVPTTSTQAMGEGSPSSVPSIHLIVLNSLVLDTPALYPSIQKHTYDFINDVIQRRSRPVEDRSTFTLLLTHLPLHKQAGVCSDGPHFSFYDKDDDRVPEDQEPRFKAGGLREQNHLSQHASHNGILQGLFGMSGDQDAPAGGMGRNGLVLTGHDHVGCDVMHFVNRSTIPPEDPEWHMLPRWSWAAKRYPSNNYSPPRPPSPDDTPRIREVTLRSMMGEYGGNAGFLSLWFDSDPSVREWRYEISTCRFGVQHIWWAINILGMLRPFWWWFRGR</sequence>
<organism evidence="3 4">
    <name type="scientific">Emergomyces africanus</name>
    <dbReference type="NCBI Taxonomy" id="1955775"/>
    <lineage>
        <taxon>Eukaryota</taxon>
        <taxon>Fungi</taxon>
        <taxon>Dikarya</taxon>
        <taxon>Ascomycota</taxon>
        <taxon>Pezizomycotina</taxon>
        <taxon>Eurotiomycetes</taxon>
        <taxon>Eurotiomycetidae</taxon>
        <taxon>Onygenales</taxon>
        <taxon>Ajellomycetaceae</taxon>
        <taxon>Emergomyces</taxon>
    </lineage>
</organism>
<evidence type="ECO:0000313" key="3">
    <source>
        <dbReference type="EMBL" id="OAX81937.1"/>
    </source>
</evidence>
<dbReference type="STRING" id="1658172.A0A1B7NZA7"/>
<protein>
    <recommendedName>
        <fullName evidence="5">Calcineurin-like phosphoesterase domain-containing protein</fullName>
    </recommendedName>
</protein>
<dbReference type="PANTHER" id="PTHR13315:SF1">
    <property type="entry name" value="PROTEIN TED1"/>
    <property type="match status" value="1"/>
</dbReference>
<dbReference type="OrthoDB" id="9984693at2759"/>
<dbReference type="InterPro" id="IPR029052">
    <property type="entry name" value="Metallo-depent_PP-like"/>
</dbReference>
<reference evidence="3 4" key="1">
    <citation type="submission" date="2015-07" db="EMBL/GenBank/DDBJ databases">
        <title>Emmonsia species relationships and genome sequence.</title>
        <authorList>
            <person name="Cuomo C.A."/>
            <person name="Schwartz I.S."/>
            <person name="Kenyon C."/>
            <person name="de Hoog G.S."/>
            <person name="Govender N.P."/>
            <person name="Botha A."/>
            <person name="Moreno L."/>
            <person name="de Vries M."/>
            <person name="Munoz J.F."/>
            <person name="Stielow J.B."/>
        </authorList>
    </citation>
    <scope>NUCLEOTIDE SEQUENCE [LARGE SCALE GENOMIC DNA]</scope>
    <source>
        <strain evidence="3 4">CBS 136260</strain>
    </source>
</reference>
<feature type="transmembrane region" description="Helical" evidence="2">
    <location>
        <begin position="12"/>
        <end position="31"/>
    </location>
</feature>
<proteinExistence type="predicted"/>
<keyword evidence="1 2" id="KW-0472">Membrane</keyword>
<dbReference type="GO" id="GO:0005783">
    <property type="term" value="C:endoplasmic reticulum"/>
    <property type="evidence" value="ECO:0007669"/>
    <property type="project" value="TreeGrafter"/>
</dbReference>
<evidence type="ECO:0000256" key="2">
    <source>
        <dbReference type="SAM" id="Phobius"/>
    </source>
</evidence>
<keyword evidence="4" id="KW-1185">Reference proteome</keyword>
<comment type="caution">
    <text evidence="3">The sequence shown here is derived from an EMBL/GenBank/DDBJ whole genome shotgun (WGS) entry which is preliminary data.</text>
</comment>
<dbReference type="PANTHER" id="PTHR13315">
    <property type="entry name" value="METALLO PHOSPHOESTERASE RELATED"/>
    <property type="match status" value="1"/>
</dbReference>
<dbReference type="AlphaFoldDB" id="A0A1B7NZA7"/>
<dbReference type="EMBL" id="LGUA01000382">
    <property type="protein sequence ID" value="OAX81937.1"/>
    <property type="molecule type" value="Genomic_DNA"/>
</dbReference>
<evidence type="ECO:0000313" key="4">
    <source>
        <dbReference type="Proteomes" id="UP000091918"/>
    </source>
</evidence>
<dbReference type="Proteomes" id="UP000091918">
    <property type="component" value="Unassembled WGS sequence"/>
</dbReference>
<name>A0A1B7NZA7_9EURO</name>
<dbReference type="SUPFAM" id="SSF56300">
    <property type="entry name" value="Metallo-dependent phosphatases"/>
    <property type="match status" value="1"/>
</dbReference>